<dbReference type="EMBL" id="SWLB01000025">
    <property type="protein sequence ID" value="KAF3322202.1"/>
    <property type="molecule type" value="Genomic_DNA"/>
</dbReference>
<dbReference type="Pfam" id="PF03478">
    <property type="entry name" value="Beta-prop_KIB1-4"/>
    <property type="match status" value="1"/>
</dbReference>
<evidence type="ECO:0000259" key="1">
    <source>
        <dbReference type="Pfam" id="PF03478"/>
    </source>
</evidence>
<keyword evidence="3" id="KW-1185">Reference proteome</keyword>
<proteinExistence type="predicted"/>
<evidence type="ECO:0000313" key="3">
    <source>
        <dbReference type="Proteomes" id="UP000623129"/>
    </source>
</evidence>
<dbReference type="InterPro" id="IPR005174">
    <property type="entry name" value="KIB1-4_b-propeller"/>
</dbReference>
<dbReference type="PANTHER" id="PTHR33127:SF5">
    <property type="entry name" value="TRANSMEMBRANE PROTEIN"/>
    <property type="match status" value="1"/>
</dbReference>
<dbReference type="PANTHER" id="PTHR33127">
    <property type="entry name" value="TRANSMEMBRANE PROTEIN"/>
    <property type="match status" value="1"/>
</dbReference>
<dbReference type="Proteomes" id="UP000623129">
    <property type="component" value="Unassembled WGS sequence"/>
</dbReference>
<comment type="caution">
    <text evidence="2">The sequence shown here is derived from an EMBL/GenBank/DDBJ whole genome shotgun (WGS) entry which is preliminary data.</text>
</comment>
<reference evidence="2" key="1">
    <citation type="submission" date="2020-01" db="EMBL/GenBank/DDBJ databases">
        <title>Genome sequence of Kobresia littledalei, the first chromosome-level genome in the family Cyperaceae.</title>
        <authorList>
            <person name="Qu G."/>
        </authorList>
    </citation>
    <scope>NUCLEOTIDE SEQUENCE</scope>
    <source>
        <strain evidence="2">C.B.Clarke</strain>
        <tissue evidence="2">Leaf</tissue>
    </source>
</reference>
<dbReference type="AlphaFoldDB" id="A0A833QNX9"/>
<protein>
    <submittedName>
        <fullName evidence="2">F-box protein</fullName>
    </submittedName>
</protein>
<gene>
    <name evidence="2" type="ORF">FCM35_KLT13343</name>
</gene>
<sequence>MFIFEVPDAHIKGPSDGRVLIYEHYRCSEECLSFLNPFSWEEQFLPLDVPVHNVEPICLGRNLARNDEPAVVYYQDPHYILCSWHSENNNWTEMRFPLERTVAFYDHKFFVAELSSERIMVIDEASGVVLSHLPVPSRKFYNGCLIATDDGLLAVEISILVSPFLLIDVKKCEFQVYQLENYPQNPHWTKLSGIGDLMLFVDQKSGFSLKASEFGGFRGNCIYFITTGNKPKRGSEHVIGRFD</sequence>
<organism evidence="2 3">
    <name type="scientific">Carex littledalei</name>
    <dbReference type="NCBI Taxonomy" id="544730"/>
    <lineage>
        <taxon>Eukaryota</taxon>
        <taxon>Viridiplantae</taxon>
        <taxon>Streptophyta</taxon>
        <taxon>Embryophyta</taxon>
        <taxon>Tracheophyta</taxon>
        <taxon>Spermatophyta</taxon>
        <taxon>Magnoliopsida</taxon>
        <taxon>Liliopsida</taxon>
        <taxon>Poales</taxon>
        <taxon>Cyperaceae</taxon>
        <taxon>Cyperoideae</taxon>
        <taxon>Cariceae</taxon>
        <taxon>Carex</taxon>
        <taxon>Carex subgen. Euthyceras</taxon>
    </lineage>
</organism>
<feature type="domain" description="KIB1-4 beta-propeller" evidence="1">
    <location>
        <begin position="9"/>
        <end position="238"/>
    </location>
</feature>
<name>A0A833QNX9_9POAL</name>
<accession>A0A833QNX9</accession>
<evidence type="ECO:0000313" key="2">
    <source>
        <dbReference type="EMBL" id="KAF3322202.1"/>
    </source>
</evidence>